<dbReference type="InterPro" id="IPR013325">
    <property type="entry name" value="RNA_pol_sigma_r2"/>
</dbReference>
<dbReference type="EMBL" id="SRMB01000002">
    <property type="protein sequence ID" value="TGE27627.1"/>
    <property type="molecule type" value="Genomic_DNA"/>
</dbReference>
<keyword evidence="2" id="KW-0731">Sigma factor</keyword>
<accession>A0A4Z0QC42</accession>
<evidence type="ECO:0000256" key="2">
    <source>
        <dbReference type="ARBA" id="ARBA00023082"/>
    </source>
</evidence>
<feature type="region of interest" description="Disordered" evidence="5">
    <location>
        <begin position="93"/>
        <end position="112"/>
    </location>
</feature>
<evidence type="ECO:0000256" key="3">
    <source>
        <dbReference type="ARBA" id="ARBA00023125"/>
    </source>
</evidence>
<dbReference type="SUPFAM" id="SSF88946">
    <property type="entry name" value="Sigma2 domain of RNA polymerase sigma factors"/>
    <property type="match status" value="1"/>
</dbReference>
<dbReference type="RefSeq" id="WP_135395765.1">
    <property type="nucleotide sequence ID" value="NZ_SRMB01000002.1"/>
</dbReference>
<dbReference type="PANTHER" id="PTHR43133">
    <property type="entry name" value="RNA POLYMERASE ECF-TYPE SIGMA FACTO"/>
    <property type="match status" value="1"/>
</dbReference>
<comment type="caution">
    <text evidence="7">The sequence shown here is derived from an EMBL/GenBank/DDBJ whole genome shotgun (WGS) entry which is preliminary data.</text>
</comment>
<dbReference type="InterPro" id="IPR014284">
    <property type="entry name" value="RNA_pol_sigma-70_dom"/>
</dbReference>
<dbReference type="PANTHER" id="PTHR43133:SF8">
    <property type="entry name" value="RNA POLYMERASE SIGMA FACTOR HI_1459-RELATED"/>
    <property type="match status" value="1"/>
</dbReference>
<dbReference type="OrthoDB" id="1163416at2"/>
<name>A0A4Z0QC42_9BACT</name>
<evidence type="ECO:0000256" key="4">
    <source>
        <dbReference type="ARBA" id="ARBA00023163"/>
    </source>
</evidence>
<proteinExistence type="predicted"/>
<keyword evidence="4" id="KW-0804">Transcription</keyword>
<dbReference type="InterPro" id="IPR007627">
    <property type="entry name" value="RNA_pol_sigma70_r2"/>
</dbReference>
<keyword evidence="8" id="KW-1185">Reference proteome</keyword>
<dbReference type="Gene3D" id="1.10.1740.10">
    <property type="match status" value="1"/>
</dbReference>
<dbReference type="GO" id="GO:0016987">
    <property type="term" value="F:sigma factor activity"/>
    <property type="evidence" value="ECO:0007669"/>
    <property type="project" value="UniProtKB-KW"/>
</dbReference>
<evidence type="ECO:0000313" key="8">
    <source>
        <dbReference type="Proteomes" id="UP000298471"/>
    </source>
</evidence>
<evidence type="ECO:0000256" key="5">
    <source>
        <dbReference type="SAM" id="MobiDB-lite"/>
    </source>
</evidence>
<dbReference type="Pfam" id="PF04542">
    <property type="entry name" value="Sigma70_r2"/>
    <property type="match status" value="1"/>
</dbReference>
<evidence type="ECO:0000259" key="6">
    <source>
        <dbReference type="Pfam" id="PF04542"/>
    </source>
</evidence>
<evidence type="ECO:0000313" key="7">
    <source>
        <dbReference type="EMBL" id="TGE27627.1"/>
    </source>
</evidence>
<protein>
    <submittedName>
        <fullName evidence="7">Sigma-70 family RNA polymerase sigma factor</fullName>
    </submittedName>
</protein>
<dbReference type="Proteomes" id="UP000298471">
    <property type="component" value="Unassembled WGS sequence"/>
</dbReference>
<sequence length="186" mass="21128">MDTSATLRQALLTDREHTLTLIYHRTFPLVRRYVQQQGGSAQDAKDVFQDALVIFYEKAVAESFVLSSSVSTYLLGISRNLWRRELSRRQQLPATSLREEHTQEVAEEAEPGTDGREALAVLDYVERLGARCKDMLLAFYYFQQPLEQIAGALKYGSIRSATVQKFKCLERLRKSVRAAVAESVAH</sequence>
<dbReference type="AlphaFoldDB" id="A0A4Z0QC42"/>
<dbReference type="GO" id="GO:0003677">
    <property type="term" value="F:DNA binding"/>
    <property type="evidence" value="ECO:0007669"/>
    <property type="project" value="UniProtKB-KW"/>
</dbReference>
<dbReference type="GO" id="GO:0006352">
    <property type="term" value="P:DNA-templated transcription initiation"/>
    <property type="evidence" value="ECO:0007669"/>
    <property type="project" value="InterPro"/>
</dbReference>
<keyword evidence="3" id="KW-0238">DNA-binding</keyword>
<organism evidence="7 8">
    <name type="scientific">Hymenobacter metallicola</name>
    <dbReference type="NCBI Taxonomy" id="2563114"/>
    <lineage>
        <taxon>Bacteria</taxon>
        <taxon>Pseudomonadati</taxon>
        <taxon>Bacteroidota</taxon>
        <taxon>Cytophagia</taxon>
        <taxon>Cytophagales</taxon>
        <taxon>Hymenobacteraceae</taxon>
        <taxon>Hymenobacter</taxon>
    </lineage>
</organism>
<evidence type="ECO:0000256" key="1">
    <source>
        <dbReference type="ARBA" id="ARBA00023015"/>
    </source>
</evidence>
<gene>
    <name evidence="7" type="ORF">E5K02_14750</name>
</gene>
<feature type="domain" description="RNA polymerase sigma-70 region 2" evidence="6">
    <location>
        <begin position="23"/>
        <end position="90"/>
    </location>
</feature>
<dbReference type="InterPro" id="IPR039425">
    <property type="entry name" value="RNA_pol_sigma-70-like"/>
</dbReference>
<dbReference type="Gene3D" id="1.10.10.10">
    <property type="entry name" value="Winged helix-like DNA-binding domain superfamily/Winged helix DNA-binding domain"/>
    <property type="match status" value="1"/>
</dbReference>
<reference evidence="7 8" key="1">
    <citation type="submission" date="2019-04" db="EMBL/GenBank/DDBJ databases">
        <authorList>
            <person name="Feng G."/>
            <person name="Zhang J."/>
            <person name="Zhu H."/>
        </authorList>
    </citation>
    <scope>NUCLEOTIDE SEQUENCE [LARGE SCALE GENOMIC DNA]</scope>
    <source>
        <strain evidence="7 8">9PBR-1</strain>
    </source>
</reference>
<keyword evidence="1" id="KW-0805">Transcription regulation</keyword>
<dbReference type="InterPro" id="IPR036388">
    <property type="entry name" value="WH-like_DNA-bd_sf"/>
</dbReference>
<dbReference type="NCBIfam" id="TIGR02937">
    <property type="entry name" value="sigma70-ECF"/>
    <property type="match status" value="1"/>
</dbReference>